<name>A0A835SYK8_CHLIN</name>
<evidence type="ECO:0000256" key="3">
    <source>
        <dbReference type="ARBA" id="ARBA00023274"/>
    </source>
</evidence>
<dbReference type="Pfam" id="PF00416">
    <property type="entry name" value="Ribosomal_S13"/>
    <property type="match status" value="1"/>
</dbReference>
<dbReference type="Gene3D" id="1.10.8.50">
    <property type="match status" value="1"/>
</dbReference>
<dbReference type="GO" id="GO:0006412">
    <property type="term" value="P:translation"/>
    <property type="evidence" value="ECO:0007669"/>
    <property type="project" value="InterPro"/>
</dbReference>
<dbReference type="GO" id="GO:1990904">
    <property type="term" value="C:ribonucleoprotein complex"/>
    <property type="evidence" value="ECO:0007669"/>
    <property type="project" value="UniProtKB-KW"/>
</dbReference>
<evidence type="ECO:0000256" key="1">
    <source>
        <dbReference type="ARBA" id="ARBA00008080"/>
    </source>
</evidence>
<dbReference type="AlphaFoldDB" id="A0A835SYK8"/>
<keyword evidence="3 4" id="KW-0687">Ribonucleoprotein</keyword>
<gene>
    <name evidence="5" type="ORF">HXX76_007843</name>
</gene>
<dbReference type="PROSITE" id="PS50159">
    <property type="entry name" value="RIBOSOMAL_S13_2"/>
    <property type="match status" value="1"/>
</dbReference>
<evidence type="ECO:0000256" key="4">
    <source>
        <dbReference type="RuleBase" id="RU003830"/>
    </source>
</evidence>
<evidence type="ECO:0000256" key="2">
    <source>
        <dbReference type="ARBA" id="ARBA00022980"/>
    </source>
</evidence>
<evidence type="ECO:0000313" key="6">
    <source>
        <dbReference type="Proteomes" id="UP000650467"/>
    </source>
</evidence>
<keyword evidence="2 4" id="KW-0689">Ribosomal protein</keyword>
<reference evidence="5" key="1">
    <citation type="journal article" date="2020" name="bioRxiv">
        <title>Comparative genomics of Chlamydomonas.</title>
        <authorList>
            <person name="Craig R.J."/>
            <person name="Hasan A.R."/>
            <person name="Ness R.W."/>
            <person name="Keightley P.D."/>
        </authorList>
    </citation>
    <scope>NUCLEOTIDE SEQUENCE</scope>
    <source>
        <strain evidence="5">SAG 7.73</strain>
    </source>
</reference>
<protein>
    <recommendedName>
        <fullName evidence="7">Ribosomal protein S13</fullName>
    </recommendedName>
</protein>
<dbReference type="Proteomes" id="UP000650467">
    <property type="component" value="Unassembled WGS sequence"/>
</dbReference>
<evidence type="ECO:0008006" key="7">
    <source>
        <dbReference type="Google" id="ProtNLM"/>
    </source>
</evidence>
<keyword evidence="6" id="KW-1185">Reference proteome</keyword>
<accession>A0A835SYK8</accession>
<dbReference type="InterPro" id="IPR001892">
    <property type="entry name" value="Ribosomal_uS13"/>
</dbReference>
<proteinExistence type="inferred from homology"/>
<dbReference type="OrthoDB" id="525520at2759"/>
<dbReference type="GO" id="GO:0003735">
    <property type="term" value="F:structural constituent of ribosome"/>
    <property type="evidence" value="ECO:0007669"/>
    <property type="project" value="InterPro"/>
</dbReference>
<dbReference type="SUPFAM" id="SSF46946">
    <property type="entry name" value="S13-like H2TH domain"/>
    <property type="match status" value="1"/>
</dbReference>
<dbReference type="EMBL" id="JAEHOC010000017">
    <property type="protein sequence ID" value="KAG2434116.1"/>
    <property type="molecule type" value="Genomic_DNA"/>
</dbReference>
<organism evidence="5 6">
    <name type="scientific">Chlamydomonas incerta</name>
    <dbReference type="NCBI Taxonomy" id="51695"/>
    <lineage>
        <taxon>Eukaryota</taxon>
        <taxon>Viridiplantae</taxon>
        <taxon>Chlorophyta</taxon>
        <taxon>core chlorophytes</taxon>
        <taxon>Chlorophyceae</taxon>
        <taxon>CS clade</taxon>
        <taxon>Chlamydomonadales</taxon>
        <taxon>Chlamydomonadaceae</taxon>
        <taxon>Chlamydomonas</taxon>
    </lineage>
</organism>
<evidence type="ECO:0000313" key="5">
    <source>
        <dbReference type="EMBL" id="KAG2434116.1"/>
    </source>
</evidence>
<dbReference type="GO" id="GO:0003723">
    <property type="term" value="F:RNA binding"/>
    <property type="evidence" value="ECO:0007669"/>
    <property type="project" value="InterPro"/>
</dbReference>
<comment type="caution">
    <text evidence="5">The sequence shown here is derived from an EMBL/GenBank/DDBJ whole genome shotgun (WGS) entry which is preliminary data.</text>
</comment>
<dbReference type="GO" id="GO:0005840">
    <property type="term" value="C:ribosome"/>
    <property type="evidence" value="ECO:0007669"/>
    <property type="project" value="UniProtKB-KW"/>
</dbReference>
<sequence>MAQIQRVSLFPHATFHIALARVFGLGRSTSLAVSEACGISKELKVKDVKESYIQKVTAYIEANFVTGDTLKRQVRENVLQEVAINSRRGVRHTLGLPVTGAQTRNNGVNARKLRPLLLYDTSRR</sequence>
<dbReference type="Gene3D" id="4.10.910.10">
    <property type="entry name" value="30s ribosomal protein s13, domain 2"/>
    <property type="match status" value="1"/>
</dbReference>
<comment type="similarity">
    <text evidence="1 4">Belongs to the universal ribosomal protein uS13 family.</text>
</comment>
<dbReference type="InterPro" id="IPR010979">
    <property type="entry name" value="Ribosomal_uS13-like_H2TH"/>
</dbReference>
<dbReference type="PIRSF" id="PIRSF002134">
    <property type="entry name" value="Ribosomal_S13"/>
    <property type="match status" value="1"/>
</dbReference>
<dbReference type="InterPro" id="IPR027437">
    <property type="entry name" value="Rbsml_uS13_C"/>
</dbReference>